<organism evidence="1 2">
    <name type="scientific">Paracoccus onubensis</name>
    <dbReference type="NCBI Taxonomy" id="1675788"/>
    <lineage>
        <taxon>Bacteria</taxon>
        <taxon>Pseudomonadati</taxon>
        <taxon>Pseudomonadota</taxon>
        <taxon>Alphaproteobacteria</taxon>
        <taxon>Rhodobacterales</taxon>
        <taxon>Paracoccaceae</taxon>
        <taxon>Paracoccus</taxon>
    </lineage>
</organism>
<proteinExistence type="predicted"/>
<evidence type="ECO:0000313" key="2">
    <source>
        <dbReference type="Proteomes" id="UP000284202"/>
    </source>
</evidence>
<dbReference type="InterPro" id="IPR027417">
    <property type="entry name" value="P-loop_NTPase"/>
</dbReference>
<dbReference type="Proteomes" id="UP000284202">
    <property type="component" value="Unassembled WGS sequence"/>
</dbReference>
<dbReference type="OrthoDB" id="7540582at2"/>
<dbReference type="EMBL" id="QZCG01000002">
    <property type="protein sequence ID" value="RJE87832.1"/>
    <property type="molecule type" value="Genomic_DNA"/>
</dbReference>
<gene>
    <name evidence="1" type="ORF">D3P04_02580</name>
</gene>
<accession>A0A418T3Q0</accession>
<dbReference type="AlphaFoldDB" id="A0A418T3Q0"/>
<evidence type="ECO:0000313" key="1">
    <source>
        <dbReference type="EMBL" id="RJE87832.1"/>
    </source>
</evidence>
<comment type="caution">
    <text evidence="1">The sequence shown here is derived from an EMBL/GenBank/DDBJ whole genome shotgun (WGS) entry which is preliminary data.</text>
</comment>
<protein>
    <submittedName>
        <fullName evidence="1">Uncharacterized protein</fullName>
    </submittedName>
</protein>
<keyword evidence="2" id="KW-1185">Reference proteome</keyword>
<dbReference type="RefSeq" id="WP_119745677.1">
    <property type="nucleotide sequence ID" value="NZ_QZCG01000002.1"/>
</dbReference>
<name>A0A418T3Q0_9RHOB</name>
<sequence>MTDGTKKDLYIHVGVHRTATTAIQATMFRNWKSLKDRGYLYPLGVERHIGVFNNILNNKKDARDVAAMLAQRAVAHETEIHTLIMSDEDISMRRDLSQLLPFREFFNVKIIFGMRRQDLWLESWWAQNVKGQWDRKLCNISWPDFMAGRAQFHWIDYDRYLAHLEKLFGQSNIRPYVFERTQMPRGPIAAFCRQFGLEGGEGLTTHGGSNISLCPEVSEFVRHLPLIEADMGVRLALIEVAEVVDRKVRAENGPVLLIPHDERRAIMKEYEAGNRNVARRYFGRDALFLEPLPDRREPVTTPALPGSSKELMERMMAPFLEEFVKRANKMLK</sequence>
<dbReference type="SUPFAM" id="SSF52540">
    <property type="entry name" value="P-loop containing nucleoside triphosphate hydrolases"/>
    <property type="match status" value="1"/>
</dbReference>
<reference evidence="2" key="1">
    <citation type="submission" date="2018-09" db="EMBL/GenBank/DDBJ databases">
        <title>Acidovorax cavernicola nov. sp. isolated from Gruta de las Maravillas (Aracena, Spain).</title>
        <authorList>
            <person name="Jurado V."/>
            <person name="Gutierrez-Patricio S."/>
            <person name="Gonzalez-Pimentel J.L."/>
            <person name="Miller A.Z."/>
            <person name="Laiz L."/>
            <person name="Saiz-Jimenez C."/>
        </authorList>
    </citation>
    <scope>NUCLEOTIDE SEQUENCE [LARGE SCALE GENOMIC DNA]</scope>
    <source>
        <strain evidence="2">1011MAR3C25</strain>
    </source>
</reference>